<evidence type="ECO:0008006" key="5">
    <source>
        <dbReference type="Google" id="ProtNLM"/>
    </source>
</evidence>
<feature type="transmembrane region" description="Helical" evidence="2">
    <location>
        <begin position="15"/>
        <end position="39"/>
    </location>
</feature>
<name>A0ABX2BA03_9GAMM</name>
<dbReference type="RefSeq" id="WP_125748287.1">
    <property type="nucleotide sequence ID" value="NZ_CP034367.1"/>
</dbReference>
<reference evidence="3 4" key="1">
    <citation type="submission" date="2018-04" db="EMBL/GenBank/DDBJ databases">
        <authorList>
            <person name="Li G."/>
            <person name="Du W."/>
            <person name="Bai Y."/>
        </authorList>
    </citation>
    <scope>NUCLEOTIDE SEQUENCE [LARGE SCALE GENOMIC DNA]</scope>
    <source>
        <strain evidence="3 4">YYYZ-3</strain>
    </source>
</reference>
<dbReference type="EMBL" id="QDKN01000003">
    <property type="protein sequence ID" value="NPT30647.1"/>
    <property type="molecule type" value="Genomic_DNA"/>
</dbReference>
<accession>A0ABX2BA03</accession>
<dbReference type="Proteomes" id="UP001318401">
    <property type="component" value="Unassembled WGS sequence"/>
</dbReference>
<feature type="compositionally biased region" description="Polar residues" evidence="1">
    <location>
        <begin position="104"/>
        <end position="122"/>
    </location>
</feature>
<proteinExistence type="predicted"/>
<comment type="caution">
    <text evidence="3">The sequence shown here is derived from an EMBL/GenBank/DDBJ whole genome shotgun (WGS) entry which is preliminary data.</text>
</comment>
<feature type="transmembrane region" description="Helical" evidence="2">
    <location>
        <begin position="59"/>
        <end position="82"/>
    </location>
</feature>
<keyword evidence="2" id="KW-0472">Membrane</keyword>
<evidence type="ECO:0000256" key="1">
    <source>
        <dbReference type="SAM" id="MobiDB-lite"/>
    </source>
</evidence>
<protein>
    <recommendedName>
        <fullName evidence="5">DUF4190 domain-containing protein</fullName>
    </recommendedName>
</protein>
<keyword evidence="2" id="KW-0812">Transmembrane</keyword>
<keyword evidence="2" id="KW-1133">Transmembrane helix</keyword>
<gene>
    <name evidence="3" type="ORF">DDR56_08715</name>
</gene>
<feature type="region of interest" description="Disordered" evidence="1">
    <location>
        <begin position="104"/>
        <end position="124"/>
    </location>
</feature>
<evidence type="ECO:0000313" key="3">
    <source>
        <dbReference type="EMBL" id="NPT30647.1"/>
    </source>
</evidence>
<sequence length="199" mass="21613">MSVQNMPDSDRWDGWVTFAWLLAILACIGGIAVIAMAGFIEVPRQNRFGRIETVREANVLIWSLGIGQAVSAVMLAVLFSMVNAIYKNSCSLFGVENNSVASESQGGRNGSWPASHSDQSVHSGPRVVKISDKSPLFDKAYVDWSLAGINGNSISASKDIKEVMKPGENNFTFIKPDGEKVSIIAKVSPNLRLHMTLSR</sequence>
<organism evidence="3 4">
    <name type="scientific">Vreelandella venusta</name>
    <dbReference type="NCBI Taxonomy" id="44935"/>
    <lineage>
        <taxon>Bacteria</taxon>
        <taxon>Pseudomonadati</taxon>
        <taxon>Pseudomonadota</taxon>
        <taxon>Gammaproteobacteria</taxon>
        <taxon>Oceanospirillales</taxon>
        <taxon>Halomonadaceae</taxon>
        <taxon>Vreelandella</taxon>
    </lineage>
</organism>
<evidence type="ECO:0000256" key="2">
    <source>
        <dbReference type="SAM" id="Phobius"/>
    </source>
</evidence>
<keyword evidence="4" id="KW-1185">Reference proteome</keyword>
<evidence type="ECO:0000313" key="4">
    <source>
        <dbReference type="Proteomes" id="UP001318401"/>
    </source>
</evidence>